<comment type="caution">
    <text evidence="2">The sequence shown here is derived from an EMBL/GenBank/DDBJ whole genome shotgun (WGS) entry which is preliminary data.</text>
</comment>
<feature type="region of interest" description="Disordered" evidence="1">
    <location>
        <begin position="92"/>
        <end position="123"/>
    </location>
</feature>
<dbReference type="STRING" id="1210086.GCA_001613105_04531"/>
<evidence type="ECO:0000313" key="3">
    <source>
        <dbReference type="Proteomes" id="UP000254869"/>
    </source>
</evidence>
<accession>A0A370HPU7</accession>
<evidence type="ECO:0000313" key="2">
    <source>
        <dbReference type="EMBL" id="RDI60518.1"/>
    </source>
</evidence>
<reference evidence="2 3" key="1">
    <citation type="submission" date="2018-07" db="EMBL/GenBank/DDBJ databases">
        <title>Genomic Encyclopedia of Type Strains, Phase IV (KMG-IV): sequencing the most valuable type-strain genomes for metagenomic binning, comparative biology and taxonomic classification.</title>
        <authorList>
            <person name="Goeker M."/>
        </authorList>
    </citation>
    <scope>NUCLEOTIDE SEQUENCE [LARGE SCALE GENOMIC DNA]</scope>
    <source>
        <strain evidence="2 3">DSM 44290</strain>
    </source>
</reference>
<feature type="compositionally biased region" description="Basic residues" evidence="1">
    <location>
        <begin position="104"/>
        <end position="113"/>
    </location>
</feature>
<organism evidence="2 3">
    <name type="scientific">Nocardia pseudobrasiliensis</name>
    <dbReference type="NCBI Taxonomy" id="45979"/>
    <lineage>
        <taxon>Bacteria</taxon>
        <taxon>Bacillati</taxon>
        <taxon>Actinomycetota</taxon>
        <taxon>Actinomycetes</taxon>
        <taxon>Mycobacteriales</taxon>
        <taxon>Nocardiaceae</taxon>
        <taxon>Nocardia</taxon>
    </lineage>
</organism>
<dbReference type="Proteomes" id="UP000254869">
    <property type="component" value="Unassembled WGS sequence"/>
</dbReference>
<protein>
    <submittedName>
        <fullName evidence="2">Uncharacterized protein</fullName>
    </submittedName>
</protein>
<name>A0A370HPU7_9NOCA</name>
<sequence length="123" mass="13407">MTDALDLPDKHIHPIRPPQAAPGLVEATGSADKLVRCMLDAGLRLNKLRMVFDRHDATREQLQAAGAATADMLDELDTLLHSTSLAVLELLHAHHPAPTDTRPRPPRRPRTRGKAGPLRPAGE</sequence>
<keyword evidence="3" id="KW-1185">Reference proteome</keyword>
<proteinExistence type="predicted"/>
<dbReference type="AlphaFoldDB" id="A0A370HPU7"/>
<feature type="region of interest" description="Disordered" evidence="1">
    <location>
        <begin position="1"/>
        <end position="23"/>
    </location>
</feature>
<dbReference type="EMBL" id="QQBC01000015">
    <property type="protein sequence ID" value="RDI60518.1"/>
    <property type="molecule type" value="Genomic_DNA"/>
</dbReference>
<gene>
    <name evidence="2" type="ORF">DFR76_115148</name>
</gene>
<evidence type="ECO:0000256" key="1">
    <source>
        <dbReference type="SAM" id="MobiDB-lite"/>
    </source>
</evidence>